<dbReference type="PANTHER" id="PTHR10000:SF23">
    <property type="entry name" value="5-AMINO-6-(5-PHOSPHO-D-RIBITYLAMINO)URACIL PHOSPHATASE YITU"/>
    <property type="match status" value="1"/>
</dbReference>
<dbReference type="InterPro" id="IPR023214">
    <property type="entry name" value="HAD_sf"/>
</dbReference>
<evidence type="ECO:0000313" key="2">
    <source>
        <dbReference type="Proteomes" id="UP001597519"/>
    </source>
</evidence>
<dbReference type="InterPro" id="IPR006379">
    <property type="entry name" value="HAD-SF_hydro_IIB"/>
</dbReference>
<reference evidence="2" key="1">
    <citation type="journal article" date="2019" name="Int. J. Syst. Evol. Microbiol.">
        <title>The Global Catalogue of Microorganisms (GCM) 10K type strain sequencing project: providing services to taxonomists for standard genome sequencing and annotation.</title>
        <authorList>
            <consortium name="The Broad Institute Genomics Platform"/>
            <consortium name="The Broad Institute Genome Sequencing Center for Infectious Disease"/>
            <person name="Wu L."/>
            <person name="Ma J."/>
        </authorList>
    </citation>
    <scope>NUCLEOTIDE SEQUENCE [LARGE SCALE GENOMIC DNA]</scope>
    <source>
        <strain evidence="2">KCTC 33575</strain>
    </source>
</reference>
<dbReference type="GO" id="GO:0016787">
    <property type="term" value="F:hydrolase activity"/>
    <property type="evidence" value="ECO:0007669"/>
    <property type="project" value="UniProtKB-KW"/>
</dbReference>
<dbReference type="InterPro" id="IPR036412">
    <property type="entry name" value="HAD-like_sf"/>
</dbReference>
<dbReference type="Pfam" id="PF08282">
    <property type="entry name" value="Hydrolase_3"/>
    <property type="match status" value="1"/>
</dbReference>
<evidence type="ECO:0000313" key="1">
    <source>
        <dbReference type="EMBL" id="MFD2830104.1"/>
    </source>
</evidence>
<dbReference type="CDD" id="cd07516">
    <property type="entry name" value="HAD_Pase"/>
    <property type="match status" value="1"/>
</dbReference>
<protein>
    <submittedName>
        <fullName evidence="1">Cof-type HAD-IIB family hydrolase</fullName>
        <ecNumber evidence="1">3.1.3.-</ecNumber>
    </submittedName>
</protein>
<dbReference type="Gene3D" id="3.30.1240.10">
    <property type="match status" value="1"/>
</dbReference>
<dbReference type="EC" id="3.1.3.-" evidence="1"/>
<dbReference type="Proteomes" id="UP001597519">
    <property type="component" value="Unassembled WGS sequence"/>
</dbReference>
<accession>A0ABW5WUS5</accession>
<dbReference type="RefSeq" id="WP_377772712.1">
    <property type="nucleotide sequence ID" value="NZ_JBHUOQ010000001.1"/>
</dbReference>
<keyword evidence="2" id="KW-1185">Reference proteome</keyword>
<dbReference type="EMBL" id="JBHUOQ010000001">
    <property type="protein sequence ID" value="MFD2830104.1"/>
    <property type="molecule type" value="Genomic_DNA"/>
</dbReference>
<sequence>MEKHLICLDLDGTLLTDEKVISQYTKTVLLELKQQGHELIISTGRPYRASELYYRELGMDTPIVNFNGAFVHHPQDFNFETLHTPLDLNVAVEIARRVPELKIQNVIAEIKDTVYLHYHDSVLFDAFSMGEPTVKVGELTQTMTDGPTTILIQAEEDEMPAIRDELDNVFAEAIEHRRWGAPYPVLEIVKKGISKAVGVEHVRKYLGVDKENTIAFGDEDNDTEMLKYVRHGVAMGNATDEIKDVSDHITISNNEDGIGRFLNDYFKLNL</sequence>
<dbReference type="SFLD" id="SFLDG01140">
    <property type="entry name" value="C2.B:_Phosphomannomutase_and_P"/>
    <property type="match status" value="1"/>
</dbReference>
<dbReference type="SFLD" id="SFLDS00003">
    <property type="entry name" value="Haloacid_Dehalogenase"/>
    <property type="match status" value="1"/>
</dbReference>
<name>A0ABW5WUS5_9STAP</name>
<dbReference type="Gene3D" id="3.40.50.1000">
    <property type="entry name" value="HAD superfamily/HAD-like"/>
    <property type="match status" value="1"/>
</dbReference>
<dbReference type="PANTHER" id="PTHR10000">
    <property type="entry name" value="PHOSPHOSERINE PHOSPHATASE"/>
    <property type="match status" value="1"/>
</dbReference>
<gene>
    <name evidence="1" type="ORF">ACFSX4_06435</name>
</gene>
<dbReference type="NCBIfam" id="TIGR01484">
    <property type="entry name" value="HAD-SF-IIB"/>
    <property type="match status" value="1"/>
</dbReference>
<dbReference type="NCBIfam" id="TIGR00099">
    <property type="entry name" value="Cof-subfamily"/>
    <property type="match status" value="1"/>
</dbReference>
<dbReference type="InterPro" id="IPR000150">
    <property type="entry name" value="Cof"/>
</dbReference>
<dbReference type="PROSITE" id="PS01228">
    <property type="entry name" value="COF_1"/>
    <property type="match status" value="1"/>
</dbReference>
<dbReference type="SUPFAM" id="SSF56784">
    <property type="entry name" value="HAD-like"/>
    <property type="match status" value="1"/>
</dbReference>
<organism evidence="1 2">
    <name type="scientific">Corticicoccus populi</name>
    <dbReference type="NCBI Taxonomy" id="1812821"/>
    <lineage>
        <taxon>Bacteria</taxon>
        <taxon>Bacillati</taxon>
        <taxon>Bacillota</taxon>
        <taxon>Bacilli</taxon>
        <taxon>Bacillales</taxon>
        <taxon>Staphylococcaceae</taxon>
        <taxon>Corticicoccus</taxon>
    </lineage>
</organism>
<proteinExistence type="predicted"/>
<keyword evidence="1" id="KW-0378">Hydrolase</keyword>
<comment type="caution">
    <text evidence="1">The sequence shown here is derived from an EMBL/GenBank/DDBJ whole genome shotgun (WGS) entry which is preliminary data.</text>
</comment>